<dbReference type="AlphaFoldDB" id="A0A0B0P3P5"/>
<sequence length="17" mass="1940">MVITLFLRGFCNTLNPT</sequence>
<organism evidence="1 2">
    <name type="scientific">Gossypium arboreum</name>
    <name type="common">Tree cotton</name>
    <name type="synonym">Gossypium nanking</name>
    <dbReference type="NCBI Taxonomy" id="29729"/>
    <lineage>
        <taxon>Eukaryota</taxon>
        <taxon>Viridiplantae</taxon>
        <taxon>Streptophyta</taxon>
        <taxon>Embryophyta</taxon>
        <taxon>Tracheophyta</taxon>
        <taxon>Spermatophyta</taxon>
        <taxon>Magnoliopsida</taxon>
        <taxon>eudicotyledons</taxon>
        <taxon>Gunneridae</taxon>
        <taxon>Pentapetalae</taxon>
        <taxon>rosids</taxon>
        <taxon>malvids</taxon>
        <taxon>Malvales</taxon>
        <taxon>Malvaceae</taxon>
        <taxon>Malvoideae</taxon>
        <taxon>Gossypium</taxon>
    </lineage>
</organism>
<evidence type="ECO:0000313" key="2">
    <source>
        <dbReference type="Proteomes" id="UP000032142"/>
    </source>
</evidence>
<dbReference type="Proteomes" id="UP000032142">
    <property type="component" value="Unassembled WGS sequence"/>
</dbReference>
<keyword evidence="2" id="KW-1185">Reference proteome</keyword>
<dbReference type="EMBL" id="KN409587">
    <property type="protein sequence ID" value="KHG17996.1"/>
    <property type="molecule type" value="Genomic_DNA"/>
</dbReference>
<name>A0A0B0P3P5_GOSAR</name>
<proteinExistence type="predicted"/>
<gene>
    <name evidence="1" type="ORF">F383_21478</name>
</gene>
<accession>A0A0B0P3P5</accession>
<protein>
    <submittedName>
        <fullName evidence="1">Uncharacterized protein</fullName>
    </submittedName>
</protein>
<reference evidence="2" key="1">
    <citation type="submission" date="2014-09" db="EMBL/GenBank/DDBJ databases">
        <authorList>
            <person name="Mudge J."/>
            <person name="Ramaraj T."/>
            <person name="Lindquist I.E."/>
            <person name="Bharti A.K."/>
            <person name="Sundararajan A."/>
            <person name="Cameron C.T."/>
            <person name="Woodward J.E."/>
            <person name="May G.D."/>
            <person name="Brubaker C."/>
            <person name="Broadhvest J."/>
            <person name="Wilkins T.A."/>
        </authorList>
    </citation>
    <scope>NUCLEOTIDE SEQUENCE</scope>
    <source>
        <strain evidence="2">cv. AKA8401</strain>
    </source>
</reference>
<evidence type="ECO:0000313" key="1">
    <source>
        <dbReference type="EMBL" id="KHG17996.1"/>
    </source>
</evidence>